<reference evidence="1" key="1">
    <citation type="journal article" date="2019" name="bioRxiv">
        <title>The Genome of the Zebra Mussel, Dreissena polymorpha: A Resource for Invasive Species Research.</title>
        <authorList>
            <person name="McCartney M.A."/>
            <person name="Auch B."/>
            <person name="Kono T."/>
            <person name="Mallez S."/>
            <person name="Zhang Y."/>
            <person name="Obille A."/>
            <person name="Becker A."/>
            <person name="Abrahante J.E."/>
            <person name="Garbe J."/>
            <person name="Badalamenti J.P."/>
            <person name="Herman A."/>
            <person name="Mangelson H."/>
            <person name="Liachko I."/>
            <person name="Sullivan S."/>
            <person name="Sone E.D."/>
            <person name="Koren S."/>
            <person name="Silverstein K.A.T."/>
            <person name="Beckman K.B."/>
            <person name="Gohl D.M."/>
        </authorList>
    </citation>
    <scope>NUCLEOTIDE SEQUENCE</scope>
    <source>
        <strain evidence="1">Duluth1</strain>
        <tissue evidence="1">Whole animal</tissue>
    </source>
</reference>
<protein>
    <submittedName>
        <fullName evidence="1">Uncharacterized protein</fullName>
    </submittedName>
</protein>
<comment type="caution">
    <text evidence="1">The sequence shown here is derived from an EMBL/GenBank/DDBJ whole genome shotgun (WGS) entry which is preliminary data.</text>
</comment>
<evidence type="ECO:0000313" key="1">
    <source>
        <dbReference type="EMBL" id="KAH3803434.1"/>
    </source>
</evidence>
<dbReference type="EMBL" id="JAIWYP010000006">
    <property type="protein sequence ID" value="KAH3803434.1"/>
    <property type="molecule type" value="Genomic_DNA"/>
</dbReference>
<proteinExistence type="predicted"/>
<dbReference type="AlphaFoldDB" id="A0A9D4JBF0"/>
<accession>A0A9D4JBF0</accession>
<gene>
    <name evidence="1" type="ORF">DPMN_131695</name>
</gene>
<evidence type="ECO:0000313" key="2">
    <source>
        <dbReference type="Proteomes" id="UP000828390"/>
    </source>
</evidence>
<name>A0A9D4JBF0_DREPO</name>
<organism evidence="1 2">
    <name type="scientific">Dreissena polymorpha</name>
    <name type="common">Zebra mussel</name>
    <name type="synonym">Mytilus polymorpha</name>
    <dbReference type="NCBI Taxonomy" id="45954"/>
    <lineage>
        <taxon>Eukaryota</taxon>
        <taxon>Metazoa</taxon>
        <taxon>Spiralia</taxon>
        <taxon>Lophotrochozoa</taxon>
        <taxon>Mollusca</taxon>
        <taxon>Bivalvia</taxon>
        <taxon>Autobranchia</taxon>
        <taxon>Heteroconchia</taxon>
        <taxon>Euheterodonta</taxon>
        <taxon>Imparidentia</taxon>
        <taxon>Neoheterodontei</taxon>
        <taxon>Myida</taxon>
        <taxon>Dreissenoidea</taxon>
        <taxon>Dreissenidae</taxon>
        <taxon>Dreissena</taxon>
    </lineage>
</organism>
<reference evidence="1" key="2">
    <citation type="submission" date="2020-11" db="EMBL/GenBank/DDBJ databases">
        <authorList>
            <person name="McCartney M.A."/>
            <person name="Auch B."/>
            <person name="Kono T."/>
            <person name="Mallez S."/>
            <person name="Becker A."/>
            <person name="Gohl D.M."/>
            <person name="Silverstein K.A.T."/>
            <person name="Koren S."/>
            <person name="Bechman K.B."/>
            <person name="Herman A."/>
            <person name="Abrahante J.E."/>
            <person name="Garbe J."/>
        </authorList>
    </citation>
    <scope>NUCLEOTIDE SEQUENCE</scope>
    <source>
        <strain evidence="1">Duluth1</strain>
        <tissue evidence="1">Whole animal</tissue>
    </source>
</reference>
<sequence>MAELDQLTVRERYISVSVTEAALMTMIVNGRAENLVGVGMMSRVRRVEYPVRTIVI</sequence>
<dbReference type="Proteomes" id="UP000828390">
    <property type="component" value="Unassembled WGS sequence"/>
</dbReference>
<keyword evidence="2" id="KW-1185">Reference proteome</keyword>